<keyword evidence="4" id="KW-0479">Metal-binding</keyword>
<dbReference type="OrthoDB" id="3004402at2759"/>
<dbReference type="PANTHER" id="PTHR35201:SF4">
    <property type="entry name" value="BETA-PINACENE SYNTHASE-RELATED"/>
    <property type="match status" value="1"/>
</dbReference>
<dbReference type="InterPro" id="IPR034686">
    <property type="entry name" value="Terpene_cyclase-like_2"/>
</dbReference>
<dbReference type="InterPro" id="IPR008949">
    <property type="entry name" value="Isoprenoid_synthase_dom_sf"/>
</dbReference>
<proteinExistence type="inferred from homology"/>
<evidence type="ECO:0000256" key="1">
    <source>
        <dbReference type="ARBA" id="ARBA00001946"/>
    </source>
</evidence>
<evidence type="ECO:0000313" key="6">
    <source>
        <dbReference type="EMBL" id="KAF4961396.1"/>
    </source>
</evidence>
<organism evidence="6 7">
    <name type="scientific">Fusarium gaditjirri</name>
    <dbReference type="NCBI Taxonomy" id="282569"/>
    <lineage>
        <taxon>Eukaryota</taxon>
        <taxon>Fungi</taxon>
        <taxon>Dikarya</taxon>
        <taxon>Ascomycota</taxon>
        <taxon>Pezizomycotina</taxon>
        <taxon>Sordariomycetes</taxon>
        <taxon>Hypocreomycetidae</taxon>
        <taxon>Hypocreales</taxon>
        <taxon>Nectriaceae</taxon>
        <taxon>Fusarium</taxon>
        <taxon>Fusarium nisikadoi species complex</taxon>
    </lineage>
</organism>
<dbReference type="EC" id="4.2.3.-" evidence="4"/>
<reference evidence="6" key="1">
    <citation type="journal article" date="2020" name="BMC Genomics">
        <title>Correction to: Identification and distribution of gene clusters required for synthesis of sphingolipid metabolism inhibitors in diverse species of the filamentous fungus Fusarium.</title>
        <authorList>
            <person name="Kim H.S."/>
            <person name="Lohmar J.M."/>
            <person name="Busman M."/>
            <person name="Brown D.W."/>
            <person name="Naumann T.A."/>
            <person name="Divon H.H."/>
            <person name="Lysoe E."/>
            <person name="Uhlig S."/>
            <person name="Proctor R.H."/>
        </authorList>
    </citation>
    <scope>NUCLEOTIDE SEQUENCE</scope>
    <source>
        <strain evidence="6">NRRL 45417</strain>
    </source>
</reference>
<dbReference type="EMBL" id="JABFAI010000005">
    <property type="protein sequence ID" value="KAF4961396.1"/>
    <property type="molecule type" value="Genomic_DNA"/>
</dbReference>
<accession>A0A8H4X562</accession>
<keyword evidence="4" id="KW-0456">Lyase</keyword>
<reference evidence="6" key="2">
    <citation type="submission" date="2020-05" db="EMBL/GenBank/DDBJ databases">
        <authorList>
            <person name="Kim H.-S."/>
            <person name="Proctor R.H."/>
            <person name="Brown D.W."/>
        </authorList>
    </citation>
    <scope>NUCLEOTIDE SEQUENCE</scope>
    <source>
        <strain evidence="6">NRRL 45417</strain>
    </source>
</reference>
<dbReference type="GO" id="GO:0010333">
    <property type="term" value="F:terpene synthase activity"/>
    <property type="evidence" value="ECO:0007669"/>
    <property type="project" value="InterPro"/>
</dbReference>
<feature type="region of interest" description="Disordered" evidence="5">
    <location>
        <begin position="1"/>
        <end position="20"/>
    </location>
</feature>
<comment type="caution">
    <text evidence="6">The sequence shown here is derived from an EMBL/GenBank/DDBJ whole genome shotgun (WGS) entry which is preliminary data.</text>
</comment>
<evidence type="ECO:0000256" key="5">
    <source>
        <dbReference type="SAM" id="MobiDB-lite"/>
    </source>
</evidence>
<dbReference type="SUPFAM" id="SSF48576">
    <property type="entry name" value="Terpenoid synthases"/>
    <property type="match status" value="1"/>
</dbReference>
<dbReference type="GO" id="GO:0046872">
    <property type="term" value="F:metal ion binding"/>
    <property type="evidence" value="ECO:0007669"/>
    <property type="project" value="UniProtKB-KW"/>
</dbReference>
<name>A0A8H4X562_9HYPO</name>
<evidence type="ECO:0000313" key="7">
    <source>
        <dbReference type="Proteomes" id="UP000604273"/>
    </source>
</evidence>
<dbReference type="GO" id="GO:0008299">
    <property type="term" value="P:isoprenoid biosynthetic process"/>
    <property type="evidence" value="ECO:0007669"/>
    <property type="project" value="UniProtKB-ARBA"/>
</dbReference>
<dbReference type="AlphaFoldDB" id="A0A8H4X562"/>
<comment type="cofactor">
    <cofactor evidence="1 4">
        <name>Mg(2+)</name>
        <dbReference type="ChEBI" id="CHEBI:18420"/>
    </cofactor>
</comment>
<keyword evidence="7" id="KW-1185">Reference proteome</keyword>
<dbReference type="Pfam" id="PF19086">
    <property type="entry name" value="Terpene_syn_C_2"/>
    <property type="match status" value="1"/>
</dbReference>
<evidence type="ECO:0000256" key="2">
    <source>
        <dbReference type="ARBA" id="ARBA00006333"/>
    </source>
</evidence>
<gene>
    <name evidence="6" type="ORF">FGADI_249</name>
</gene>
<dbReference type="Proteomes" id="UP000604273">
    <property type="component" value="Unassembled WGS sequence"/>
</dbReference>
<sequence>MATVERPTSRKHQEHGGLTGLPAGCSEALIPLAQLYSPPSQHKVHPKANRVIEQVRQWLHPHLEQLGAEKLIRGIVSETASMCTYLYPNGDDEGIFLATAFMTVQFVSDDIFDSAAIFNAIKMTPTGQRLSSDLQKLRDTPQRLADGIISAARVMQNPLAYEECREAISDLSTDPFLLGAVHELSTRLHARGRQINEERFEVWLAKFCAAMRDFGKSHALIYGEAKNMTVEEYADHKLRNSGMIYTVLFVEMAVGSFLSEEHNALPRIRQMQQHCENIGSLLNEIFSYEKETFLENTNNLLAVLVRSENISLYEAVRRVAAMSQRHAGEVKRIRDEINIGYGNDDEEEAGLRSYVADMELFGAGCWFWQLQGTKRYFSRTSPFVELRLSGVNLETYSERAG</sequence>
<dbReference type="PANTHER" id="PTHR35201">
    <property type="entry name" value="TERPENE SYNTHASE"/>
    <property type="match status" value="1"/>
</dbReference>
<evidence type="ECO:0000256" key="3">
    <source>
        <dbReference type="ARBA" id="ARBA00022842"/>
    </source>
</evidence>
<protein>
    <recommendedName>
        <fullName evidence="4">Terpene synthase</fullName>
        <ecNumber evidence="4">4.2.3.-</ecNumber>
    </recommendedName>
</protein>
<dbReference type="Gene3D" id="1.10.600.10">
    <property type="entry name" value="Farnesyl Diphosphate Synthase"/>
    <property type="match status" value="1"/>
</dbReference>
<evidence type="ECO:0000256" key="4">
    <source>
        <dbReference type="RuleBase" id="RU366034"/>
    </source>
</evidence>
<comment type="similarity">
    <text evidence="2 4">Belongs to the terpene synthase family.</text>
</comment>
<keyword evidence="3 4" id="KW-0460">Magnesium</keyword>